<organism evidence="14 15">
    <name type="scientific">Olea europaea subsp. europaea</name>
    <dbReference type="NCBI Taxonomy" id="158383"/>
    <lineage>
        <taxon>Eukaryota</taxon>
        <taxon>Viridiplantae</taxon>
        <taxon>Streptophyta</taxon>
        <taxon>Embryophyta</taxon>
        <taxon>Tracheophyta</taxon>
        <taxon>Spermatophyta</taxon>
        <taxon>Magnoliopsida</taxon>
        <taxon>eudicotyledons</taxon>
        <taxon>Gunneridae</taxon>
        <taxon>Pentapetalae</taxon>
        <taxon>asterids</taxon>
        <taxon>lamiids</taxon>
        <taxon>Lamiales</taxon>
        <taxon>Oleaceae</taxon>
        <taxon>Oleeae</taxon>
        <taxon>Olea</taxon>
    </lineage>
</organism>
<dbReference type="InterPro" id="IPR025609">
    <property type="entry name" value="Lsm14-like_N"/>
</dbReference>
<evidence type="ECO:0000256" key="1">
    <source>
        <dbReference type="ARBA" id="ARBA00004201"/>
    </source>
</evidence>
<evidence type="ECO:0000259" key="10">
    <source>
        <dbReference type="PROSITE" id="PS51512"/>
    </source>
</evidence>
<evidence type="ECO:0000256" key="2">
    <source>
        <dbReference type="ARBA" id="ARBA00010415"/>
    </source>
</evidence>
<keyword evidence="3" id="KW-0963">Cytoplasm</keyword>
<sequence>MANESSRIDSGNGTTASQADSYIGSFISLISKFEIRYEGVLYHLNPQDSTLGLKNVRSYGTEGRKKDGPQVPPSDKIYEYILFRGSDIKDLQVKASQPAEVQEPLHSDPAIIQSKYAVGASNLSRPVSYSSGSMVEASSYNEPSVLNTISDLSRSPNPSGIQMGLQGPQATQSFGMTPYDLRTHWQGYNGAAGSTPYAQQHSVSSTRIPYPVQNLLEATGSASSTTMAATKVYDNVSLGPSFAASNSIYSNFKPALTSVQHPTSPSNLLSSLPPESSLPSHQTAGLNSNRLTMPSFSLASQHVSNTEASLGYNVVPEPVTLLPIQGLLPSTSSVLDSTSDPLLKQTPPLLTPNQSSQPRLSEISEMPKLYPDQRDVGIMGSISLNSLSSVTTPAVQRRLLPLPPSDQQSHHLSQFTEEFDFEAMNEKFKKDEVWGYLGKAKQRDNIEGIQHNVVNEQNPGDGYHSGLVPIGDPKPAYNKDDFFDTISCNRFNHGARNRHSQFSGRMKQDPETFGNFQQKTHSGYSGGYAGRYGDYRGPYEWGNPTGQGQGSYSRR</sequence>
<dbReference type="Pfam" id="PF09532">
    <property type="entry name" value="FDF"/>
    <property type="match status" value="1"/>
</dbReference>
<keyword evidence="5" id="KW-0507">mRNA processing</keyword>
<dbReference type="CDD" id="cd01736">
    <property type="entry name" value="LSm14_N"/>
    <property type="match status" value="1"/>
</dbReference>
<comment type="function">
    <text evidence="6">As a component of the decapping complex, involved in the degradation of mRNAs. Promotes P-body formation. Translational repressor.</text>
</comment>
<feature type="domain" description="FFD box profile" evidence="11">
    <location>
        <begin position="475"/>
        <end position="490"/>
    </location>
</feature>
<dbReference type="GO" id="GO:0033962">
    <property type="term" value="P:P-body assembly"/>
    <property type="evidence" value="ECO:0007669"/>
    <property type="project" value="TreeGrafter"/>
</dbReference>
<feature type="region of interest" description="Disordered" evidence="9">
    <location>
        <begin position="497"/>
        <end position="528"/>
    </location>
</feature>
<dbReference type="SUPFAM" id="SSF50182">
    <property type="entry name" value="Sm-like ribonucleoproteins"/>
    <property type="match status" value="1"/>
</dbReference>
<proteinExistence type="inferred from homology"/>
<evidence type="ECO:0000259" key="13">
    <source>
        <dbReference type="PROSITE" id="PS52002"/>
    </source>
</evidence>
<feature type="short sequence motif" description="FFD box" evidence="7">
    <location>
        <begin position="475"/>
        <end position="490"/>
    </location>
</feature>
<dbReference type="GO" id="GO:0034063">
    <property type="term" value="P:stress granule assembly"/>
    <property type="evidence" value="ECO:0007669"/>
    <property type="project" value="TreeGrafter"/>
</dbReference>
<dbReference type="InterPro" id="IPR025761">
    <property type="entry name" value="FFD_box"/>
</dbReference>
<protein>
    <recommendedName>
        <fullName evidence="16">Protein decapping 5-like</fullName>
    </recommendedName>
</protein>
<dbReference type="GO" id="GO:0003729">
    <property type="term" value="F:mRNA binding"/>
    <property type="evidence" value="ECO:0007669"/>
    <property type="project" value="TreeGrafter"/>
</dbReference>
<dbReference type="Proteomes" id="UP000594638">
    <property type="component" value="Unassembled WGS sequence"/>
</dbReference>
<dbReference type="PANTHER" id="PTHR13586">
    <property type="entry name" value="SCD6 PROTEIN-RELATED"/>
    <property type="match status" value="1"/>
</dbReference>
<gene>
    <name evidence="14" type="ORF">OLEA9_A011916</name>
</gene>
<keyword evidence="15" id="KW-1185">Reference proteome</keyword>
<comment type="subcellular location">
    <subcellularLocation>
        <location evidence="1">Cytoplasm</location>
        <location evidence="1">P-body</location>
    </subcellularLocation>
</comment>
<dbReference type="Gene3D" id="2.30.30.100">
    <property type="match status" value="1"/>
</dbReference>
<dbReference type="OrthoDB" id="21539at2759"/>
<evidence type="ECO:0000256" key="5">
    <source>
        <dbReference type="ARBA" id="ARBA00022664"/>
    </source>
</evidence>
<dbReference type="InterPro" id="IPR025768">
    <property type="entry name" value="TFG_box"/>
</dbReference>
<dbReference type="InterPro" id="IPR025762">
    <property type="entry name" value="DFDF"/>
</dbReference>
<dbReference type="PROSITE" id="PS51513">
    <property type="entry name" value="FFD"/>
    <property type="match status" value="1"/>
</dbReference>
<feature type="compositionally biased region" description="Low complexity" evidence="9">
    <location>
        <begin position="341"/>
        <end position="352"/>
    </location>
</feature>
<evidence type="ECO:0000313" key="15">
    <source>
        <dbReference type="Proteomes" id="UP000594638"/>
    </source>
</evidence>
<evidence type="ECO:0000256" key="6">
    <source>
        <dbReference type="ARBA" id="ARBA00059323"/>
    </source>
</evidence>
<dbReference type="InterPro" id="IPR019050">
    <property type="entry name" value="FDF_dom"/>
</dbReference>
<dbReference type="InterPro" id="IPR047575">
    <property type="entry name" value="Sm"/>
</dbReference>
<feature type="short sequence motif" description="TFG box" evidence="8">
    <location>
        <begin position="497"/>
        <end position="517"/>
    </location>
</feature>
<dbReference type="GO" id="GO:0006397">
    <property type="term" value="P:mRNA processing"/>
    <property type="evidence" value="ECO:0007669"/>
    <property type="project" value="UniProtKB-KW"/>
</dbReference>
<dbReference type="InterPro" id="IPR010920">
    <property type="entry name" value="LSM_dom_sf"/>
</dbReference>
<dbReference type="PROSITE" id="PS52002">
    <property type="entry name" value="SM"/>
    <property type="match status" value="1"/>
</dbReference>
<name>A0A8S0SLW2_OLEEU</name>
<reference evidence="14 15" key="1">
    <citation type="submission" date="2019-12" db="EMBL/GenBank/DDBJ databases">
        <authorList>
            <person name="Alioto T."/>
            <person name="Alioto T."/>
            <person name="Gomez Garrido J."/>
        </authorList>
    </citation>
    <scope>NUCLEOTIDE SEQUENCE [LARGE SCALE GENOMIC DNA]</scope>
</reference>
<dbReference type="SMART" id="SM01271">
    <property type="entry name" value="LSM14"/>
    <property type="match status" value="1"/>
</dbReference>
<dbReference type="FunFam" id="2.30.30.100:FF:000033">
    <property type="entry name" value="Trailer hitch, isoform C"/>
    <property type="match status" value="1"/>
</dbReference>
<feature type="region of interest" description="Disordered" evidence="9">
    <location>
        <begin position="335"/>
        <end position="360"/>
    </location>
</feature>
<dbReference type="PROSITE" id="PS51536">
    <property type="entry name" value="TFG"/>
    <property type="match status" value="1"/>
</dbReference>
<evidence type="ECO:0000256" key="7">
    <source>
        <dbReference type="PROSITE-ProRule" id="PRU00846"/>
    </source>
</evidence>
<keyword evidence="4" id="KW-0678">Repressor</keyword>
<feature type="domain" description="TFG box profile" evidence="12">
    <location>
        <begin position="497"/>
        <end position="517"/>
    </location>
</feature>
<dbReference type="Gramene" id="OE9A011916T4">
    <property type="protein sequence ID" value="OE9A011916C4"/>
    <property type="gene ID" value="OE9A011916"/>
</dbReference>
<evidence type="ECO:0008006" key="16">
    <source>
        <dbReference type="Google" id="ProtNLM"/>
    </source>
</evidence>
<evidence type="ECO:0000256" key="9">
    <source>
        <dbReference type="SAM" id="MobiDB-lite"/>
    </source>
</evidence>
<dbReference type="Pfam" id="PF12701">
    <property type="entry name" value="LSM14"/>
    <property type="match status" value="1"/>
</dbReference>
<accession>A0A8S0SLW2</accession>
<dbReference type="GO" id="GO:0000932">
    <property type="term" value="C:P-body"/>
    <property type="evidence" value="ECO:0007669"/>
    <property type="project" value="UniProtKB-SubCell"/>
</dbReference>
<dbReference type="SMART" id="SM01199">
    <property type="entry name" value="FDF"/>
    <property type="match status" value="1"/>
</dbReference>
<feature type="region of interest" description="Disordered" evidence="9">
    <location>
        <begin position="259"/>
        <end position="288"/>
    </location>
</feature>
<evidence type="ECO:0000256" key="3">
    <source>
        <dbReference type="ARBA" id="ARBA00022490"/>
    </source>
</evidence>
<evidence type="ECO:0000256" key="4">
    <source>
        <dbReference type="ARBA" id="ARBA00022491"/>
    </source>
</evidence>
<comment type="caution">
    <text evidence="14">The sequence shown here is derived from an EMBL/GenBank/DDBJ whole genome shotgun (WGS) entry which is preliminary data.</text>
</comment>
<evidence type="ECO:0000259" key="12">
    <source>
        <dbReference type="PROSITE" id="PS51536"/>
    </source>
</evidence>
<evidence type="ECO:0000259" key="11">
    <source>
        <dbReference type="PROSITE" id="PS51513"/>
    </source>
</evidence>
<dbReference type="PROSITE" id="PS51512">
    <property type="entry name" value="DFDF"/>
    <property type="match status" value="1"/>
</dbReference>
<comment type="similarity">
    <text evidence="2">Belongs to the LSM14 family.</text>
</comment>
<dbReference type="AlphaFoldDB" id="A0A8S0SLW2"/>
<dbReference type="PANTHER" id="PTHR13586:SF23">
    <property type="entry name" value="DECAPPING 5-LIKE PROTEIN-RELATED"/>
    <property type="match status" value="1"/>
</dbReference>
<feature type="domain" description="Sm" evidence="13">
    <location>
        <begin position="14"/>
        <end position="97"/>
    </location>
</feature>
<feature type="compositionally biased region" description="Low complexity" evidence="9">
    <location>
        <begin position="264"/>
        <end position="280"/>
    </location>
</feature>
<feature type="domain" description="DFDF" evidence="10">
    <location>
        <begin position="407"/>
        <end position="443"/>
    </location>
</feature>
<evidence type="ECO:0000256" key="8">
    <source>
        <dbReference type="PROSITE-ProRule" id="PRU00869"/>
    </source>
</evidence>
<evidence type="ECO:0000313" key="14">
    <source>
        <dbReference type="EMBL" id="CAA2992731.1"/>
    </source>
</evidence>
<dbReference type="EMBL" id="CACTIH010005440">
    <property type="protein sequence ID" value="CAA2992731.1"/>
    <property type="molecule type" value="Genomic_DNA"/>
</dbReference>